<dbReference type="KEGG" id="pog:Pogu_1002"/>
<keyword evidence="1" id="KW-1133">Transmembrane helix</keyword>
<gene>
    <name evidence="2" type="ordered locus">Pogu_1002</name>
</gene>
<organism evidence="2 3">
    <name type="scientific">Pyrobaculum oguniense (strain DSM 13380 / JCM 10595 / TE7)</name>
    <dbReference type="NCBI Taxonomy" id="698757"/>
    <lineage>
        <taxon>Archaea</taxon>
        <taxon>Thermoproteota</taxon>
        <taxon>Thermoprotei</taxon>
        <taxon>Thermoproteales</taxon>
        <taxon>Thermoproteaceae</taxon>
        <taxon>Pyrobaculum</taxon>
    </lineage>
</organism>
<keyword evidence="1" id="KW-0812">Transmembrane</keyword>
<feature type="transmembrane region" description="Helical" evidence="1">
    <location>
        <begin position="20"/>
        <end position="41"/>
    </location>
</feature>
<keyword evidence="1" id="KW-0472">Membrane</keyword>
<evidence type="ECO:0000313" key="2">
    <source>
        <dbReference type="EMBL" id="AFA39029.1"/>
    </source>
</evidence>
<proteinExistence type="predicted"/>
<keyword evidence="3" id="KW-1185">Reference proteome</keyword>
<accession>H6Q9X1</accession>
<dbReference type="HOGENOM" id="CLU_2930343_0_0_2"/>
<reference evidence="2 3" key="1">
    <citation type="journal article" date="2012" name="Stand. Genomic Sci.">
        <title>Complete genome sequence of Pyrobaculum oguniense.</title>
        <authorList>
            <person name="Bernick D.L."/>
            <person name="Karplus K."/>
            <person name="Lui L.M."/>
            <person name="Coker J.K."/>
            <person name="Murphy J.N."/>
            <person name="Chan P.P."/>
            <person name="Cozen A.E."/>
            <person name="Lowe T.M."/>
        </authorList>
    </citation>
    <scope>NUCLEOTIDE SEQUENCE [LARGE SCALE GENOMIC DNA]</scope>
    <source>
        <strain evidence="2 3">TE7</strain>
    </source>
</reference>
<name>H6Q9X1_PYROT</name>
<dbReference type="Proteomes" id="UP000009062">
    <property type="component" value="Chromosome"/>
</dbReference>
<evidence type="ECO:0000313" key="3">
    <source>
        <dbReference type="Proteomes" id="UP000009062"/>
    </source>
</evidence>
<dbReference type="AlphaFoldDB" id="H6Q9X1"/>
<evidence type="ECO:0000256" key="1">
    <source>
        <dbReference type="SAM" id="Phobius"/>
    </source>
</evidence>
<dbReference type="EMBL" id="CP003316">
    <property type="protein sequence ID" value="AFA39029.1"/>
    <property type="molecule type" value="Genomic_DNA"/>
</dbReference>
<sequence length="60" mass="6355">MLALLGVAAHFQTLMSVEKLAALANISLVPGVLAYTIWNLAMAKGGPTRRLPSPSCQYTP</sequence>
<protein>
    <submittedName>
        <fullName evidence="2">Uncharacterized protein</fullName>
    </submittedName>
</protein>